<dbReference type="Gene3D" id="3.10.450.50">
    <property type="match status" value="1"/>
</dbReference>
<dbReference type="SUPFAM" id="SSF54427">
    <property type="entry name" value="NTF2-like"/>
    <property type="match status" value="1"/>
</dbReference>
<dbReference type="AlphaFoldDB" id="A0A2N3Y0T3"/>
<dbReference type="OrthoDB" id="7605094at2"/>
<name>A0A2N3Y0T3_SACSN</name>
<dbReference type="EMBL" id="PJNB01000001">
    <property type="protein sequence ID" value="PKW16526.1"/>
    <property type="molecule type" value="Genomic_DNA"/>
</dbReference>
<dbReference type="STRING" id="994479.GCA_000194155_07313"/>
<dbReference type="CDD" id="cd00531">
    <property type="entry name" value="NTF2_like"/>
    <property type="match status" value="1"/>
</dbReference>
<evidence type="ECO:0000313" key="3">
    <source>
        <dbReference type="Proteomes" id="UP000233786"/>
    </source>
</evidence>
<dbReference type="RefSeq" id="WP_010314939.1">
    <property type="nucleotide sequence ID" value="NZ_CP061007.1"/>
</dbReference>
<dbReference type="InterPro" id="IPR037401">
    <property type="entry name" value="SnoaL-like"/>
</dbReference>
<reference evidence="2" key="1">
    <citation type="submission" date="2017-12" db="EMBL/GenBank/DDBJ databases">
        <title>Sequencing the genomes of 1000 Actinobacteria strains.</title>
        <authorList>
            <person name="Klenk H.-P."/>
        </authorList>
    </citation>
    <scope>NUCLEOTIDE SEQUENCE [LARGE SCALE GENOMIC DNA]</scope>
    <source>
        <strain evidence="2">DSM 44228</strain>
    </source>
</reference>
<gene>
    <name evidence="2" type="ORF">A8926_4366</name>
</gene>
<protein>
    <submittedName>
        <fullName evidence="2">SnoaL-like protein</fullName>
    </submittedName>
</protein>
<sequence length="139" mass="15003">MTRPEIAELYARYAQYYDDGRAEQFGSLFTTTATFLRAPGTEPVTGRDAIAGLVRAAGTPTGIRHLISSMIVVAGPGDVASGSAYVQAVRVDEHAVRLVTLGRYTDEFRLEDGAWRFHVHSYEPFTAAGLRGAVLAGEP</sequence>
<feature type="domain" description="SnoaL-like" evidence="1">
    <location>
        <begin position="3"/>
        <end position="118"/>
    </location>
</feature>
<accession>A0A2N3Y0T3</accession>
<evidence type="ECO:0000313" key="2">
    <source>
        <dbReference type="EMBL" id="PKW16526.1"/>
    </source>
</evidence>
<keyword evidence="3" id="KW-1185">Reference proteome</keyword>
<dbReference type="Proteomes" id="UP000233786">
    <property type="component" value="Unassembled WGS sequence"/>
</dbReference>
<organism evidence="2 3">
    <name type="scientific">Saccharopolyspora spinosa</name>
    <dbReference type="NCBI Taxonomy" id="60894"/>
    <lineage>
        <taxon>Bacteria</taxon>
        <taxon>Bacillati</taxon>
        <taxon>Actinomycetota</taxon>
        <taxon>Actinomycetes</taxon>
        <taxon>Pseudonocardiales</taxon>
        <taxon>Pseudonocardiaceae</taxon>
        <taxon>Saccharopolyspora</taxon>
    </lineage>
</organism>
<dbReference type="InterPro" id="IPR032710">
    <property type="entry name" value="NTF2-like_dom_sf"/>
</dbReference>
<dbReference type="Pfam" id="PF13577">
    <property type="entry name" value="SnoaL_4"/>
    <property type="match status" value="1"/>
</dbReference>
<evidence type="ECO:0000259" key="1">
    <source>
        <dbReference type="Pfam" id="PF13577"/>
    </source>
</evidence>
<proteinExistence type="predicted"/>
<comment type="caution">
    <text evidence="2">The sequence shown here is derived from an EMBL/GenBank/DDBJ whole genome shotgun (WGS) entry which is preliminary data.</text>
</comment>